<sequence length="53" mass="5941">MFGFSPEQVLNGEIPNKHRFVEQIKEAAALRPNTNKLDLCDPCSNQSSIPNKL</sequence>
<comment type="caution">
    <text evidence="1">The sequence shown here is derived from an EMBL/GenBank/DDBJ whole genome shotgun (WGS) entry which is preliminary data.</text>
</comment>
<reference evidence="1 2" key="1">
    <citation type="submission" date="2013-01" db="EMBL/GenBank/DDBJ databases">
        <authorList>
            <person name="Harkins D.M."/>
            <person name="Durkin A.S."/>
            <person name="Brinkac L.M."/>
            <person name="Haft D.H."/>
            <person name="Selengut J.D."/>
            <person name="Sanka R."/>
            <person name="DePew J."/>
            <person name="Purushe J."/>
            <person name="Matthias M.A."/>
            <person name="Vinetz J.M."/>
            <person name="Sutton G.G."/>
            <person name="Nierman W.C."/>
            <person name="Fouts D.E."/>
        </authorList>
    </citation>
    <scope>NUCLEOTIDE SEQUENCE [LARGE SCALE GENOMIC DNA]</scope>
    <source>
        <strain evidence="1 2">ZUN179</strain>
    </source>
</reference>
<dbReference type="EMBL" id="AHOQ02000005">
    <property type="protein sequence ID" value="EMO47367.1"/>
    <property type="molecule type" value="Genomic_DNA"/>
</dbReference>
<dbReference type="AlphaFoldDB" id="M6UQE7"/>
<organism evidence="1 2">
    <name type="scientific">Leptospira santarosai str. ZUN179</name>
    <dbReference type="NCBI Taxonomy" id="1049985"/>
    <lineage>
        <taxon>Bacteria</taxon>
        <taxon>Pseudomonadati</taxon>
        <taxon>Spirochaetota</taxon>
        <taxon>Spirochaetia</taxon>
        <taxon>Leptospirales</taxon>
        <taxon>Leptospiraceae</taxon>
        <taxon>Leptospira</taxon>
    </lineage>
</organism>
<gene>
    <name evidence="1" type="ORF">LEP1GSC187_1854</name>
</gene>
<dbReference type="Proteomes" id="UP000012160">
    <property type="component" value="Unassembled WGS sequence"/>
</dbReference>
<name>M6UQE7_9LEPT</name>
<accession>M6UQE7</accession>
<evidence type="ECO:0000313" key="2">
    <source>
        <dbReference type="Proteomes" id="UP000012160"/>
    </source>
</evidence>
<evidence type="ECO:0000313" key="1">
    <source>
        <dbReference type="EMBL" id="EMO47367.1"/>
    </source>
</evidence>
<proteinExistence type="predicted"/>
<protein>
    <submittedName>
        <fullName evidence="1">Uncharacterized protein</fullName>
    </submittedName>
</protein>